<dbReference type="RefSeq" id="WP_028500672.1">
    <property type="nucleotide sequence ID" value="NZ_CALFSO010000143.1"/>
</dbReference>
<keyword evidence="1" id="KW-1133">Transmembrane helix</keyword>
<dbReference type="KEGG" id="maer:DAI18_02680"/>
<proteinExistence type="predicted"/>
<keyword evidence="1" id="KW-0472">Membrane</keyword>
<feature type="transmembrane region" description="Helical" evidence="1">
    <location>
        <begin position="6"/>
        <end position="23"/>
    </location>
</feature>
<name>A0A2S0P6P6_9NEIS</name>
<dbReference type="EMBL" id="CP028519">
    <property type="protein sequence ID" value="AVY93068.1"/>
    <property type="molecule type" value="Genomic_DNA"/>
</dbReference>
<protein>
    <submittedName>
        <fullName evidence="2">Uncharacterized protein</fullName>
    </submittedName>
</protein>
<sequence length="61" mass="6597">MNNQFYGIAFIAGGIGILALRYAAWKRGRKERDLFTSLGAIVVGLMVIGFGVLMLMVPAHA</sequence>
<evidence type="ECO:0000256" key="1">
    <source>
        <dbReference type="SAM" id="Phobius"/>
    </source>
</evidence>
<feature type="transmembrane region" description="Helical" evidence="1">
    <location>
        <begin position="35"/>
        <end position="57"/>
    </location>
</feature>
<keyword evidence="3" id="KW-1185">Reference proteome</keyword>
<organism evidence="2 3">
    <name type="scientific">Microvirgula aerodenitrificans</name>
    <dbReference type="NCBI Taxonomy" id="57480"/>
    <lineage>
        <taxon>Bacteria</taxon>
        <taxon>Pseudomonadati</taxon>
        <taxon>Pseudomonadota</taxon>
        <taxon>Betaproteobacteria</taxon>
        <taxon>Neisseriales</taxon>
        <taxon>Aquaspirillaceae</taxon>
        <taxon>Microvirgula</taxon>
    </lineage>
</organism>
<keyword evidence="1" id="KW-0812">Transmembrane</keyword>
<reference evidence="2 3" key="1">
    <citation type="submission" date="2018-04" db="EMBL/GenBank/DDBJ databases">
        <title>Denitrifier Microvirgula.</title>
        <authorList>
            <person name="Anderson E."/>
            <person name="Jang J."/>
            <person name="Ishii S."/>
        </authorList>
    </citation>
    <scope>NUCLEOTIDE SEQUENCE [LARGE SCALE GENOMIC DNA]</scope>
    <source>
        <strain evidence="2 3">BE2.4</strain>
    </source>
</reference>
<gene>
    <name evidence="2" type="ORF">DAI18_02680</name>
</gene>
<dbReference type="AlphaFoldDB" id="A0A2S0P6P6"/>
<dbReference type="Proteomes" id="UP000244173">
    <property type="component" value="Chromosome"/>
</dbReference>
<accession>A0A2S0P6P6</accession>
<dbReference type="STRING" id="1122240.GCA_000620105_03292"/>
<evidence type="ECO:0000313" key="3">
    <source>
        <dbReference type="Proteomes" id="UP000244173"/>
    </source>
</evidence>
<evidence type="ECO:0000313" key="2">
    <source>
        <dbReference type="EMBL" id="AVY93068.1"/>
    </source>
</evidence>